<sequence length="101" mass="10340">MRLGAQSTAARKVEVAADDIDQQLQNLTNKLAAQEGQIIGCGVDVLASGLQIWLGKVGAVSAALTGYAVGLQQVDTTTTQAEEDAVQKFAALAAEQLGGTP</sequence>
<gene>
    <name evidence="2" type="ORF">BSZ40_09125</name>
</gene>
<keyword evidence="3" id="KW-1185">Reference proteome</keyword>
<reference evidence="3" key="1">
    <citation type="submission" date="2016-12" db="EMBL/GenBank/DDBJ databases">
        <authorList>
            <person name="Meng X."/>
        </authorList>
    </citation>
    <scope>NUCLEOTIDE SEQUENCE [LARGE SCALE GENOMIC DNA]</scope>
    <source>
        <strain evidence="3">DSM 20732</strain>
    </source>
</reference>
<evidence type="ECO:0000256" key="1">
    <source>
        <dbReference type="SAM" id="Coils"/>
    </source>
</evidence>
<protein>
    <submittedName>
        <fullName evidence="2">Uncharacterized protein</fullName>
    </submittedName>
</protein>
<keyword evidence="1" id="KW-0175">Coiled coil</keyword>
<dbReference type="AlphaFoldDB" id="A0A1Q5PU03"/>
<dbReference type="EMBL" id="MQVS01000010">
    <property type="protein sequence ID" value="OKL51058.1"/>
    <property type="molecule type" value="Genomic_DNA"/>
</dbReference>
<evidence type="ECO:0000313" key="2">
    <source>
        <dbReference type="EMBL" id="OKL51058.1"/>
    </source>
</evidence>
<accession>A0A1Q5PU03</accession>
<dbReference type="STRING" id="52770.BSZ40_09125"/>
<dbReference type="InterPro" id="IPR036689">
    <property type="entry name" value="ESAT-6-like_sf"/>
</dbReference>
<comment type="caution">
    <text evidence="2">The sequence shown here is derived from an EMBL/GenBank/DDBJ whole genome shotgun (WGS) entry which is preliminary data.</text>
</comment>
<proteinExistence type="predicted"/>
<dbReference type="SUPFAM" id="SSF140453">
    <property type="entry name" value="EsxAB dimer-like"/>
    <property type="match status" value="1"/>
</dbReference>
<evidence type="ECO:0000313" key="3">
    <source>
        <dbReference type="Proteomes" id="UP000185612"/>
    </source>
</evidence>
<organism evidence="2 3">
    <name type="scientific">Buchananella hordeovulneris</name>
    <dbReference type="NCBI Taxonomy" id="52770"/>
    <lineage>
        <taxon>Bacteria</taxon>
        <taxon>Bacillati</taxon>
        <taxon>Actinomycetota</taxon>
        <taxon>Actinomycetes</taxon>
        <taxon>Actinomycetales</taxon>
        <taxon>Actinomycetaceae</taxon>
        <taxon>Buchananella</taxon>
    </lineage>
</organism>
<feature type="coiled-coil region" evidence="1">
    <location>
        <begin position="10"/>
        <end position="37"/>
    </location>
</feature>
<dbReference type="Proteomes" id="UP000185612">
    <property type="component" value="Unassembled WGS sequence"/>
</dbReference>
<dbReference type="InParanoid" id="A0A1Q5PU03"/>
<dbReference type="Gene3D" id="1.10.287.1060">
    <property type="entry name" value="ESAT-6-like"/>
    <property type="match status" value="1"/>
</dbReference>
<name>A0A1Q5PU03_9ACTO</name>